<protein>
    <submittedName>
        <fullName evidence="9">ABC transporter permease</fullName>
    </submittedName>
</protein>
<feature type="transmembrane region" description="Helical" evidence="7">
    <location>
        <begin position="123"/>
        <end position="144"/>
    </location>
</feature>
<dbReference type="PANTHER" id="PTHR30193:SF37">
    <property type="entry name" value="INNER MEMBRANE ABC TRANSPORTER PERMEASE PROTEIN YCJO"/>
    <property type="match status" value="1"/>
</dbReference>
<feature type="transmembrane region" description="Helical" evidence="7">
    <location>
        <begin position="28"/>
        <end position="51"/>
    </location>
</feature>
<dbReference type="SUPFAM" id="SSF161098">
    <property type="entry name" value="MetI-like"/>
    <property type="match status" value="1"/>
</dbReference>
<keyword evidence="6 7" id="KW-0472">Membrane</keyword>
<evidence type="ECO:0000313" key="9">
    <source>
        <dbReference type="EMBL" id="GGG79508.1"/>
    </source>
</evidence>
<dbReference type="InterPro" id="IPR000515">
    <property type="entry name" value="MetI-like"/>
</dbReference>
<dbReference type="GO" id="GO:0005886">
    <property type="term" value="C:plasma membrane"/>
    <property type="evidence" value="ECO:0007669"/>
    <property type="project" value="UniProtKB-SubCell"/>
</dbReference>
<evidence type="ECO:0000256" key="3">
    <source>
        <dbReference type="ARBA" id="ARBA00022475"/>
    </source>
</evidence>
<evidence type="ECO:0000259" key="8">
    <source>
        <dbReference type="PROSITE" id="PS50928"/>
    </source>
</evidence>
<dbReference type="InterPro" id="IPR035906">
    <property type="entry name" value="MetI-like_sf"/>
</dbReference>
<name>A0A8J2ZLL3_9RHOB</name>
<dbReference type="SUPFAM" id="SSF160964">
    <property type="entry name" value="MalF N-terminal region-like"/>
    <property type="match status" value="1"/>
</dbReference>
<dbReference type="PANTHER" id="PTHR30193">
    <property type="entry name" value="ABC TRANSPORTER PERMEASE PROTEIN"/>
    <property type="match status" value="1"/>
</dbReference>
<dbReference type="PROSITE" id="PS50928">
    <property type="entry name" value="ABC_TM1"/>
    <property type="match status" value="1"/>
</dbReference>
<reference evidence="9" key="1">
    <citation type="journal article" date="2014" name="Int. J. Syst. Evol. Microbiol.">
        <title>Complete genome sequence of Corynebacterium casei LMG S-19264T (=DSM 44701T), isolated from a smear-ripened cheese.</title>
        <authorList>
            <consortium name="US DOE Joint Genome Institute (JGI-PGF)"/>
            <person name="Walter F."/>
            <person name="Albersmeier A."/>
            <person name="Kalinowski J."/>
            <person name="Ruckert C."/>
        </authorList>
    </citation>
    <scope>NUCLEOTIDE SEQUENCE</scope>
    <source>
        <strain evidence="9">CGMCC 1.15762</strain>
    </source>
</reference>
<dbReference type="CDD" id="cd06261">
    <property type="entry name" value="TM_PBP2"/>
    <property type="match status" value="1"/>
</dbReference>
<proteinExistence type="inferred from homology"/>
<evidence type="ECO:0000256" key="6">
    <source>
        <dbReference type="ARBA" id="ARBA00023136"/>
    </source>
</evidence>
<keyword evidence="4 7" id="KW-0812">Transmembrane</keyword>
<dbReference type="GO" id="GO:0055085">
    <property type="term" value="P:transmembrane transport"/>
    <property type="evidence" value="ECO:0007669"/>
    <property type="project" value="InterPro"/>
</dbReference>
<dbReference type="EMBL" id="BMJV01000006">
    <property type="protein sequence ID" value="GGG79508.1"/>
    <property type="molecule type" value="Genomic_DNA"/>
</dbReference>
<dbReference type="Proteomes" id="UP000617145">
    <property type="component" value="Unassembled WGS sequence"/>
</dbReference>
<feature type="domain" description="ABC transmembrane type-1" evidence="8">
    <location>
        <begin position="86"/>
        <end position="329"/>
    </location>
</feature>
<keyword evidence="5 7" id="KW-1133">Transmembrane helix</keyword>
<keyword evidence="2 7" id="KW-0813">Transport</keyword>
<dbReference type="InterPro" id="IPR051393">
    <property type="entry name" value="ABC_transporter_permease"/>
</dbReference>
<dbReference type="AlphaFoldDB" id="A0A8J2ZLL3"/>
<keyword evidence="3" id="KW-1003">Cell membrane</keyword>
<feature type="transmembrane region" description="Helical" evidence="7">
    <location>
        <begin position="85"/>
        <end position="111"/>
    </location>
</feature>
<reference evidence="9" key="2">
    <citation type="submission" date="2020-09" db="EMBL/GenBank/DDBJ databases">
        <authorList>
            <person name="Sun Q."/>
            <person name="Zhou Y."/>
        </authorList>
    </citation>
    <scope>NUCLEOTIDE SEQUENCE</scope>
    <source>
        <strain evidence="9">CGMCC 1.15762</strain>
    </source>
</reference>
<gene>
    <name evidence="9" type="primary">msmF</name>
    <name evidence="9" type="ORF">GCM10011415_30870</name>
</gene>
<accession>A0A8J2ZLL3</accession>
<evidence type="ECO:0000256" key="1">
    <source>
        <dbReference type="ARBA" id="ARBA00004651"/>
    </source>
</evidence>
<evidence type="ECO:0000256" key="5">
    <source>
        <dbReference type="ARBA" id="ARBA00022989"/>
    </source>
</evidence>
<evidence type="ECO:0000256" key="4">
    <source>
        <dbReference type="ARBA" id="ARBA00022692"/>
    </source>
</evidence>
<dbReference type="Gene3D" id="1.10.3720.10">
    <property type="entry name" value="MetI-like"/>
    <property type="match status" value="1"/>
</dbReference>
<evidence type="ECO:0000256" key="2">
    <source>
        <dbReference type="ARBA" id="ARBA00022448"/>
    </source>
</evidence>
<evidence type="ECO:0000313" key="10">
    <source>
        <dbReference type="Proteomes" id="UP000617145"/>
    </source>
</evidence>
<feature type="transmembrane region" description="Helical" evidence="7">
    <location>
        <begin position="307"/>
        <end position="328"/>
    </location>
</feature>
<keyword evidence="10" id="KW-1185">Reference proteome</keyword>
<dbReference type="Pfam" id="PF00528">
    <property type="entry name" value="BPD_transp_1"/>
    <property type="match status" value="1"/>
</dbReference>
<evidence type="ECO:0000256" key="7">
    <source>
        <dbReference type="RuleBase" id="RU363032"/>
    </source>
</evidence>
<sequence>MTALAASVTAAPMPAAHANPELRQSRAAWAMTAPALALMLTILVAPVLLAFGLSFTDYSLGNPSFNWVGFDNYERIFTRSTYAKMLWATFVYVITVVPLSLGLGLGAALLIQSVGRGAAFYKAVYFLPVMATLLAMTIVWQLMLHPSIGVVNRTLEAICAQPALHGLLTLQAFGASPQATWLGRVCTEGLPVWLGDRDYALGIVCFIGIWQGFGFNMVLYLAGLTGVPRDLYAAAELDGARSAWERFRLVTWPALGPTTVFVVTITCIRAFQSFDTVEVLFSPGGGPGKSAYVMMFAIYEKGISQNLVGIGAAITVLFLVFVMILTLIQRRITERKVHYA</sequence>
<comment type="subcellular location">
    <subcellularLocation>
        <location evidence="1 7">Cell membrane</location>
        <topology evidence="1 7">Multi-pass membrane protein</topology>
    </subcellularLocation>
</comment>
<feature type="transmembrane region" description="Helical" evidence="7">
    <location>
        <begin position="199"/>
        <end position="222"/>
    </location>
</feature>
<comment type="caution">
    <text evidence="9">The sequence shown here is derived from an EMBL/GenBank/DDBJ whole genome shotgun (WGS) entry which is preliminary data.</text>
</comment>
<comment type="similarity">
    <text evidence="7">Belongs to the binding-protein-dependent transport system permease family.</text>
</comment>
<organism evidence="9 10">
    <name type="scientific">Salipiger pallidus</name>
    <dbReference type="NCBI Taxonomy" id="1775170"/>
    <lineage>
        <taxon>Bacteria</taxon>
        <taxon>Pseudomonadati</taxon>
        <taxon>Pseudomonadota</taxon>
        <taxon>Alphaproteobacteria</taxon>
        <taxon>Rhodobacterales</taxon>
        <taxon>Roseobacteraceae</taxon>
        <taxon>Salipiger</taxon>
    </lineage>
</organism>